<sequence>MHSPSLPTGQLRKAFLAALTFTGFTSSACAFDAGIVAGPAVDGDVSKAGIVLGWDHPGEPLWQGKKWHLGLRHEASVSQWLVKQHKDVVEVGYSPVLRLYRNAPPEQGRFFAEASIGLRLLSRTQVTADKNVSSAFQFSDMLGMGYQWGRDAQHTVGLRYQHISNAGIKKPNPGMDFGVLYYQHRF</sequence>
<evidence type="ECO:0000256" key="4">
    <source>
        <dbReference type="SAM" id="SignalP"/>
    </source>
</evidence>
<keyword evidence="1" id="KW-0378">Hydrolase</keyword>
<feature type="active site" description="Charge relay system" evidence="2">
    <location>
        <position position="162"/>
    </location>
</feature>
<evidence type="ECO:0000256" key="1">
    <source>
        <dbReference type="PIRNR" id="PIRNR029681"/>
    </source>
</evidence>
<dbReference type="EMBL" id="FOCW01000001">
    <property type="protein sequence ID" value="SEN31920.1"/>
    <property type="molecule type" value="Genomic_DNA"/>
</dbReference>
<dbReference type="Gene3D" id="2.40.160.20">
    <property type="match status" value="1"/>
</dbReference>
<dbReference type="SUPFAM" id="SSF56925">
    <property type="entry name" value="OMPA-like"/>
    <property type="match status" value="1"/>
</dbReference>
<comment type="subcellular location">
    <subcellularLocation>
        <location evidence="1">Cell outer membrane</location>
        <topology evidence="1">Multi-pass membrane protein</topology>
    </subcellularLocation>
</comment>
<accession>A0A1H8FK23</accession>
<evidence type="ECO:0000256" key="3">
    <source>
        <dbReference type="PIRSR" id="PIRSR029681-2"/>
    </source>
</evidence>
<keyword evidence="4" id="KW-0732">Signal</keyword>
<dbReference type="PIRSF" id="PIRSF029681">
    <property type="entry name" value="PagL"/>
    <property type="match status" value="1"/>
</dbReference>
<dbReference type="Proteomes" id="UP000199531">
    <property type="component" value="Unassembled WGS sequence"/>
</dbReference>
<protein>
    <recommendedName>
        <fullName evidence="1">Lipid A deacylase</fullName>
        <ecNumber evidence="1">3.1.1.77</ecNumber>
    </recommendedName>
    <alternativeName>
        <fullName evidence="1">LPS 3-O-deacylase</fullName>
    </alternativeName>
    <alternativeName>
        <fullName evidence="1">Outer membrane enzyme</fullName>
    </alternativeName>
</protein>
<comment type="catalytic activity">
    <reaction evidence="1">
        <text>a 3-(acyloxy)acyl derivative of bacterial toxin + H2O = a 3-hydroxyacyl derivative of bacterial toxin + a fatty acid + H(+)</text>
        <dbReference type="Rhea" id="RHEA:12032"/>
        <dbReference type="ChEBI" id="CHEBI:15377"/>
        <dbReference type="ChEBI" id="CHEBI:15378"/>
        <dbReference type="ChEBI" id="CHEBI:28868"/>
        <dbReference type="ChEBI" id="CHEBI:136853"/>
        <dbReference type="ChEBI" id="CHEBI:140675"/>
        <dbReference type="EC" id="3.1.1.77"/>
    </reaction>
</comment>
<dbReference type="OrthoDB" id="5297282at2"/>
<keyword evidence="1" id="KW-0998">Cell outer membrane</keyword>
<comment type="subunit">
    <text evidence="1">Homodimer.</text>
</comment>
<dbReference type="InterPro" id="IPR018550">
    <property type="entry name" value="Lipid-A_deacylase-rel"/>
</dbReference>
<evidence type="ECO:0000256" key="2">
    <source>
        <dbReference type="PIRSR" id="PIRSR029681-1"/>
    </source>
</evidence>
<feature type="site" description="Critical for activity" evidence="3">
    <location>
        <position position="165"/>
    </location>
</feature>
<reference evidence="5 6" key="1">
    <citation type="submission" date="2016-10" db="EMBL/GenBank/DDBJ databases">
        <authorList>
            <person name="de Groot N.N."/>
        </authorList>
    </citation>
    <scope>NUCLEOTIDE SEQUENCE [LARGE SCALE GENOMIC DNA]</scope>
    <source>
        <strain evidence="5 6">DSM 15123</strain>
    </source>
</reference>
<organism evidence="5 6">
    <name type="scientific">Brachymonas denitrificans DSM 15123</name>
    <dbReference type="NCBI Taxonomy" id="1121117"/>
    <lineage>
        <taxon>Bacteria</taxon>
        <taxon>Pseudomonadati</taxon>
        <taxon>Pseudomonadota</taxon>
        <taxon>Betaproteobacteria</taxon>
        <taxon>Burkholderiales</taxon>
        <taxon>Comamonadaceae</taxon>
        <taxon>Brachymonas</taxon>
    </lineage>
</organism>
<dbReference type="GO" id="GO:0050528">
    <property type="term" value="F:acyloxyacyl hydrolase activity"/>
    <property type="evidence" value="ECO:0007669"/>
    <property type="project" value="UniProtKB-EC"/>
</dbReference>
<dbReference type="EC" id="3.1.1.77" evidence="1"/>
<feature type="signal peptide" evidence="4">
    <location>
        <begin position="1"/>
        <end position="30"/>
    </location>
</feature>
<evidence type="ECO:0000313" key="6">
    <source>
        <dbReference type="Proteomes" id="UP000199531"/>
    </source>
</evidence>
<keyword evidence="6" id="KW-1185">Reference proteome</keyword>
<dbReference type="STRING" id="1121117.SAMN02745977_01080"/>
<keyword evidence="1" id="KW-0472">Membrane</keyword>
<dbReference type="Pfam" id="PF09411">
    <property type="entry name" value="PagL"/>
    <property type="match status" value="1"/>
</dbReference>
<gene>
    <name evidence="5" type="ORF">SAMN02745977_01080</name>
</gene>
<comment type="similarity">
    <text evidence="1">Belongs to the PagL family.</text>
</comment>
<proteinExistence type="inferred from homology"/>
<dbReference type="RefSeq" id="WP_159430721.1">
    <property type="nucleotide sequence ID" value="NZ_FOCW01000001.1"/>
</dbReference>
<feature type="active site" description="Charge relay system" evidence="2">
    <location>
        <position position="164"/>
    </location>
</feature>
<feature type="active site" description="Charge relay system" evidence="2">
    <location>
        <position position="176"/>
    </location>
</feature>
<dbReference type="InterPro" id="IPR011250">
    <property type="entry name" value="OMP/PagP_B-barrel"/>
</dbReference>
<comment type="function">
    <text evidence="1">Has lipid A 3-O-deacylase activity. Hydrolyzes the ester bond at the 3 position of lipid A, a bioactive component of lipopolysaccharide (LPS), thereby releasing the primary fatty acyl moiety.</text>
</comment>
<dbReference type="AlphaFoldDB" id="A0A1H8FK23"/>
<feature type="chain" id="PRO_5011680272" description="Lipid A deacylase" evidence="4">
    <location>
        <begin position="31"/>
        <end position="186"/>
    </location>
</feature>
<evidence type="ECO:0000313" key="5">
    <source>
        <dbReference type="EMBL" id="SEN31920.1"/>
    </source>
</evidence>
<dbReference type="GO" id="GO:0009279">
    <property type="term" value="C:cell outer membrane"/>
    <property type="evidence" value="ECO:0007669"/>
    <property type="project" value="UniProtKB-SubCell"/>
</dbReference>
<name>A0A1H8FK23_9BURK</name>